<dbReference type="GO" id="GO:0006281">
    <property type="term" value="P:DNA repair"/>
    <property type="evidence" value="ECO:0007669"/>
    <property type="project" value="UniProtKB-KW"/>
</dbReference>
<dbReference type="PANTHER" id="PTHR12143">
    <property type="entry name" value="PEPTIDE N-GLYCANASE PNGASE -RELATED"/>
    <property type="match status" value="1"/>
</dbReference>
<keyword evidence="5" id="KW-0808">Transferase</keyword>
<dbReference type="GO" id="GO:0005634">
    <property type="term" value="C:nucleus"/>
    <property type="evidence" value="ECO:0007669"/>
    <property type="project" value="TreeGrafter"/>
</dbReference>
<gene>
    <name evidence="15" type="ORF">TRUGW13939_01492</name>
</gene>
<accession>A0A7H8QKI9</accession>
<dbReference type="NCBIfam" id="TIGR01180">
    <property type="entry name" value="aman2_put"/>
    <property type="match status" value="1"/>
</dbReference>
<dbReference type="SUPFAM" id="SSF48208">
    <property type="entry name" value="Six-hairpin glycosidases"/>
    <property type="match status" value="1"/>
</dbReference>
<dbReference type="GO" id="GO:0003908">
    <property type="term" value="F:methylated-DNA-[protein]-cysteine S-methyltransferase activity"/>
    <property type="evidence" value="ECO:0007669"/>
    <property type="project" value="UniProtKB-EC"/>
</dbReference>
<evidence type="ECO:0000259" key="14">
    <source>
        <dbReference type="Pfam" id="PF17678"/>
    </source>
</evidence>
<dbReference type="InterPro" id="IPR014048">
    <property type="entry name" value="MethylDNA_cys_MeTrfase_DNA-bd"/>
</dbReference>
<dbReference type="Pfam" id="PF01035">
    <property type="entry name" value="DNA_binding_1"/>
    <property type="match status" value="1"/>
</dbReference>
<dbReference type="Gene3D" id="1.20.1050.60">
    <property type="entry name" value="alpha-1,2-mannosidase"/>
    <property type="match status" value="1"/>
</dbReference>
<evidence type="ECO:0000256" key="4">
    <source>
        <dbReference type="ARBA" id="ARBA00022603"/>
    </source>
</evidence>
<feature type="compositionally biased region" description="Polar residues" evidence="11">
    <location>
        <begin position="1"/>
        <end position="11"/>
    </location>
</feature>
<dbReference type="AlphaFoldDB" id="A0A7H8QKI9"/>
<evidence type="ECO:0000256" key="2">
    <source>
        <dbReference type="ARBA" id="ARBA00008711"/>
    </source>
</evidence>
<dbReference type="Pfam" id="PF17678">
    <property type="entry name" value="Glyco_hydro_92N"/>
    <property type="match status" value="1"/>
</dbReference>
<dbReference type="PROSITE" id="PS00374">
    <property type="entry name" value="MGMT"/>
    <property type="match status" value="1"/>
</dbReference>
<proteinExistence type="inferred from homology"/>
<dbReference type="InterPro" id="IPR001497">
    <property type="entry name" value="MethylDNA_cys_MeTrfase_AS"/>
</dbReference>
<dbReference type="InterPro" id="IPR014718">
    <property type="entry name" value="GH-type_carb-bd"/>
</dbReference>
<dbReference type="GeneID" id="55989003"/>
<dbReference type="GO" id="GO:0032259">
    <property type="term" value="P:methylation"/>
    <property type="evidence" value="ECO:0007669"/>
    <property type="project" value="UniProtKB-KW"/>
</dbReference>
<dbReference type="FunFam" id="3.30.2080.10:FF:000001">
    <property type="entry name" value="Alpha-1,2-mannosidase subfamily"/>
    <property type="match status" value="1"/>
</dbReference>
<dbReference type="CDD" id="cd06445">
    <property type="entry name" value="ATase"/>
    <property type="match status" value="1"/>
</dbReference>
<dbReference type="KEGG" id="trg:TRUGW13939_01492"/>
<dbReference type="InterPro" id="IPR012939">
    <property type="entry name" value="Glyco_hydro_92"/>
</dbReference>
<dbReference type="GO" id="GO:0006516">
    <property type="term" value="P:glycoprotein catabolic process"/>
    <property type="evidence" value="ECO:0007669"/>
    <property type="project" value="TreeGrafter"/>
</dbReference>
<keyword evidence="6" id="KW-0227">DNA damage</keyword>
<keyword evidence="4" id="KW-0489">Methyltransferase</keyword>
<organism evidence="15 16">
    <name type="scientific">Talaromyces rugulosus</name>
    <name type="common">Penicillium rugulosum</name>
    <dbReference type="NCBI Taxonomy" id="121627"/>
    <lineage>
        <taxon>Eukaryota</taxon>
        <taxon>Fungi</taxon>
        <taxon>Dikarya</taxon>
        <taxon>Ascomycota</taxon>
        <taxon>Pezizomycotina</taxon>
        <taxon>Eurotiomycetes</taxon>
        <taxon>Eurotiomycetidae</taxon>
        <taxon>Eurotiales</taxon>
        <taxon>Trichocomaceae</taxon>
        <taxon>Talaromyces</taxon>
        <taxon>Talaromyces sect. Islandici</taxon>
    </lineage>
</organism>
<evidence type="ECO:0000256" key="5">
    <source>
        <dbReference type="ARBA" id="ARBA00022679"/>
    </source>
</evidence>
<dbReference type="SUPFAM" id="SSF46767">
    <property type="entry name" value="Methylated DNA-protein cysteine methyltransferase, C-terminal domain"/>
    <property type="match status" value="1"/>
</dbReference>
<dbReference type="InterPro" id="IPR041371">
    <property type="entry name" value="GH92_N"/>
</dbReference>
<dbReference type="GO" id="GO:0005829">
    <property type="term" value="C:cytosol"/>
    <property type="evidence" value="ECO:0007669"/>
    <property type="project" value="TreeGrafter"/>
</dbReference>
<sequence length="974" mass="106826">MASTAVATQLASPHKPAKTPKQQHEQQQQQQTDLLRKPLSRIATHPTLSPFRRRVYRTLLSVPRGRWTTYSALARHLSSGPRAIGSAMKNNPFAPAVPCHRVLATDRSLGGYKGAWNNGGEYSVEKRKLLDEEGVLFDETGKAGGVCIYNLCCISRLHRHHETSHAKMRSLILTALGSLASAAAAAAVDYSQYVNAFIGSEGPTPGQGFGGGDIFVGGARPFGVVKFGLDSTAANWDLAVLNGGWTPDGNVTAFTMMHESGTGGEPKYGVVPQMPLTSIDAPVNILDNSTYAQPRVGNDTATVGYFKTTLQSGVVAELSASRHAGIITYSFPSGEKYVLVDVSHYLPGSPGNPSSQFYVGGEIEINDDGKSYQGYGTYIGGFNNGAPFTIYFYGEFSTDAKSAQVFSGANTDPIPRYHVQANGDIPQPIYGNQTTKASSGPMNDRVGALFSWDSDALDEISSRIGISFISTAKAKAYIASEIPSWKVNDTVSDAVKEWNQDVFSKIRVPVDDSTNMTNVRLLYSSLYFTHLMPSDRTGENPLWDSSVPSWDDFYTMWDIFRCTVSLYHIIQPKYYESMIRGVVDIYTHEGFMPDGRSGNWNGLTQGGSDADNVLADAYVKGLRGDIDWSEAYAAMVKDAEVIPYNTFDPTDLTGSTKEGRGALGDWLELGYISVDRNSRSLSRTVEYSLNDFALSQVAAGVKPEDQLKYLNRSAGWQHIWDHDVSSLNFTGFLAPKFSNGTFNYTGYDPLYCGNCEWSAITYEGIPWEYSFVIPHDMKTLIEFMGGNSTFESRLDTMFVPGLAKQNLGANGAGITTLMNIGNEPDFMTPYLYHYINKQAKSVQQTRNLSTTYFKDAAYGVPGNSDAGAMNSWLLWQLIGLYPVVTQPVYLVGSPSFPEINMTVNFNKTLHITASGLDQGFYVQSLKVNGKKWNKNWFEHEDVFVNGGSIEFELGEGMKNWESGDVPPSPGHFTV</sequence>
<evidence type="ECO:0000256" key="11">
    <source>
        <dbReference type="SAM" id="MobiDB-lite"/>
    </source>
</evidence>
<evidence type="ECO:0000259" key="12">
    <source>
        <dbReference type="Pfam" id="PF01035"/>
    </source>
</evidence>
<evidence type="ECO:0000259" key="13">
    <source>
        <dbReference type="Pfam" id="PF07971"/>
    </source>
</evidence>
<evidence type="ECO:0000256" key="6">
    <source>
        <dbReference type="ARBA" id="ARBA00022763"/>
    </source>
</evidence>
<feature type="domain" description="Glycosyl hydrolase family 92" evidence="13">
    <location>
        <begin position="473"/>
        <end position="954"/>
    </location>
</feature>
<feature type="domain" description="Methylated-DNA-[protein]-cysteine S-methyltransferase DNA binding" evidence="12">
    <location>
        <begin position="50"/>
        <end position="135"/>
    </location>
</feature>
<evidence type="ECO:0000313" key="15">
    <source>
        <dbReference type="EMBL" id="QKX54406.1"/>
    </source>
</evidence>
<evidence type="ECO:0000256" key="1">
    <source>
        <dbReference type="ARBA" id="ARBA00001286"/>
    </source>
</evidence>
<feature type="region of interest" description="Disordered" evidence="11">
    <location>
        <begin position="1"/>
        <end position="38"/>
    </location>
</feature>
<dbReference type="InterPro" id="IPR050883">
    <property type="entry name" value="PNGase"/>
</dbReference>
<dbReference type="InterPro" id="IPR008928">
    <property type="entry name" value="6-hairpin_glycosidase_sf"/>
</dbReference>
<dbReference type="Pfam" id="PF07971">
    <property type="entry name" value="Glyco_hydro_92"/>
    <property type="match status" value="1"/>
</dbReference>
<evidence type="ECO:0000256" key="8">
    <source>
        <dbReference type="ARBA" id="ARBA00030795"/>
    </source>
</evidence>
<dbReference type="GO" id="GO:0030246">
    <property type="term" value="F:carbohydrate binding"/>
    <property type="evidence" value="ECO:0007669"/>
    <property type="project" value="InterPro"/>
</dbReference>
<dbReference type="InterPro" id="IPR005887">
    <property type="entry name" value="GH92_a_mannosidase_put"/>
</dbReference>
<comment type="catalytic activity">
    <reaction evidence="10">
        <text>a 6-O-methyl-2'-deoxyguanosine in DNA + L-cysteinyl-[protein] = S-methyl-L-cysteinyl-[protein] + a 2'-deoxyguanosine in DNA</text>
        <dbReference type="Rhea" id="RHEA:24000"/>
        <dbReference type="Rhea" id="RHEA-COMP:10131"/>
        <dbReference type="Rhea" id="RHEA-COMP:10132"/>
        <dbReference type="Rhea" id="RHEA-COMP:11367"/>
        <dbReference type="Rhea" id="RHEA-COMP:11368"/>
        <dbReference type="ChEBI" id="CHEBI:29950"/>
        <dbReference type="ChEBI" id="CHEBI:82612"/>
        <dbReference type="ChEBI" id="CHEBI:85445"/>
        <dbReference type="ChEBI" id="CHEBI:85448"/>
        <dbReference type="EC" id="2.1.1.63"/>
    </reaction>
</comment>
<dbReference type="NCBIfam" id="TIGR00589">
    <property type="entry name" value="ogt"/>
    <property type="match status" value="1"/>
</dbReference>
<evidence type="ECO:0000256" key="3">
    <source>
        <dbReference type="ARBA" id="ARBA00015377"/>
    </source>
</evidence>
<keyword evidence="16" id="KW-1185">Reference proteome</keyword>
<evidence type="ECO:0000256" key="9">
    <source>
        <dbReference type="ARBA" id="ARBA00031621"/>
    </source>
</evidence>
<dbReference type="FunFam" id="2.70.98.10:FF:000028">
    <property type="entry name" value="Alpha-1,2-mannosidase family protein (AFU_orthologue AFUA_5G10520)"/>
    <property type="match status" value="1"/>
</dbReference>
<evidence type="ECO:0000256" key="10">
    <source>
        <dbReference type="ARBA" id="ARBA00049348"/>
    </source>
</evidence>
<dbReference type="InterPro" id="IPR036217">
    <property type="entry name" value="MethylDNA_cys_MeTrfase_DNAb"/>
</dbReference>
<keyword evidence="7" id="KW-0234">DNA repair</keyword>
<feature type="domain" description="Glycosyl hydrolase family 92 N-terminal" evidence="14">
    <location>
        <begin position="193"/>
        <end position="467"/>
    </location>
</feature>
<dbReference type="FunFam" id="1.20.1050.60:FF:000002">
    <property type="entry name" value="Glycosyl hydrolase family 92"/>
    <property type="match status" value="1"/>
</dbReference>
<dbReference type="Gene3D" id="1.20.1610.10">
    <property type="entry name" value="alpha-1,2-mannosidases domains"/>
    <property type="match status" value="1"/>
</dbReference>
<dbReference type="PANTHER" id="PTHR12143:SF27">
    <property type="entry name" value="ALPHA-1,2-MANNOSIDASE FAMILY PROTEIN (AFU_ORTHOLOGUE AFUA_5G10520)"/>
    <property type="match status" value="1"/>
</dbReference>
<protein>
    <recommendedName>
        <fullName evidence="3">Methylated-DNA--protein-cysteine methyltransferase</fullName>
    </recommendedName>
    <alternativeName>
        <fullName evidence="8">6-O-methylguanine-DNA methyltransferase</fullName>
    </alternativeName>
    <alternativeName>
        <fullName evidence="9">O-6-methylguanine-DNA-alkyltransferase</fullName>
    </alternativeName>
</protein>
<dbReference type="Proteomes" id="UP000509510">
    <property type="component" value="Chromosome I"/>
</dbReference>
<dbReference type="GO" id="GO:0000224">
    <property type="term" value="F:peptide-N4-(N-acetyl-beta-glucosaminyl)asparagine amidase activity"/>
    <property type="evidence" value="ECO:0007669"/>
    <property type="project" value="TreeGrafter"/>
</dbReference>
<comment type="catalytic activity">
    <reaction evidence="1">
        <text>a 4-O-methyl-thymidine in DNA + L-cysteinyl-[protein] = a thymidine in DNA + S-methyl-L-cysteinyl-[protein]</text>
        <dbReference type="Rhea" id="RHEA:53428"/>
        <dbReference type="Rhea" id="RHEA-COMP:10131"/>
        <dbReference type="Rhea" id="RHEA-COMP:10132"/>
        <dbReference type="Rhea" id="RHEA-COMP:13555"/>
        <dbReference type="Rhea" id="RHEA-COMP:13556"/>
        <dbReference type="ChEBI" id="CHEBI:29950"/>
        <dbReference type="ChEBI" id="CHEBI:82612"/>
        <dbReference type="ChEBI" id="CHEBI:137386"/>
        <dbReference type="ChEBI" id="CHEBI:137387"/>
        <dbReference type="EC" id="2.1.1.63"/>
    </reaction>
</comment>
<evidence type="ECO:0000256" key="7">
    <source>
        <dbReference type="ARBA" id="ARBA00023204"/>
    </source>
</evidence>
<name>A0A7H8QKI9_TALRU</name>
<dbReference type="Gene3D" id="3.30.2080.10">
    <property type="entry name" value="GH92 mannosidase domain"/>
    <property type="match status" value="1"/>
</dbReference>
<dbReference type="GO" id="GO:0005975">
    <property type="term" value="P:carbohydrate metabolic process"/>
    <property type="evidence" value="ECO:0007669"/>
    <property type="project" value="InterPro"/>
</dbReference>
<evidence type="ECO:0000313" key="16">
    <source>
        <dbReference type="Proteomes" id="UP000509510"/>
    </source>
</evidence>
<dbReference type="RefSeq" id="XP_035340585.1">
    <property type="nucleotide sequence ID" value="XM_035484692.1"/>
</dbReference>
<reference evidence="16" key="1">
    <citation type="submission" date="2020-06" db="EMBL/GenBank/DDBJ databases">
        <title>A chromosome-scale genome assembly of Talaromyces rugulosus W13939.</title>
        <authorList>
            <person name="Wang B."/>
            <person name="Guo L."/>
            <person name="Ye K."/>
            <person name="Wang L."/>
        </authorList>
    </citation>
    <scope>NUCLEOTIDE SEQUENCE [LARGE SCALE GENOMIC DNA]</scope>
    <source>
        <strain evidence="16">W13939</strain>
    </source>
</reference>
<dbReference type="InterPro" id="IPR036388">
    <property type="entry name" value="WH-like_DNA-bd_sf"/>
</dbReference>
<comment type="similarity">
    <text evidence="2">Belongs to the MGMT family.</text>
</comment>
<dbReference type="EMBL" id="CP055898">
    <property type="protein sequence ID" value="QKX54406.1"/>
    <property type="molecule type" value="Genomic_DNA"/>
</dbReference>
<dbReference type="OrthoDB" id="449263at2759"/>
<dbReference type="Gene3D" id="2.70.98.10">
    <property type="match status" value="1"/>
</dbReference>
<dbReference type="Gene3D" id="1.10.10.10">
    <property type="entry name" value="Winged helix-like DNA-binding domain superfamily/Winged helix DNA-binding domain"/>
    <property type="match status" value="1"/>
</dbReference>